<gene>
    <name evidence="7" type="ORF">SAMN02983003_2746</name>
</gene>
<comment type="subcellular location">
    <subcellularLocation>
        <location evidence="1">Periplasm</location>
    </subcellularLocation>
</comment>
<dbReference type="STRING" id="665118.SAMN02983003_2746"/>
<dbReference type="PANTHER" id="PTHR30290:SF9">
    <property type="entry name" value="OLIGOPEPTIDE-BINDING PROTEIN APPA"/>
    <property type="match status" value="1"/>
</dbReference>
<evidence type="ECO:0000256" key="1">
    <source>
        <dbReference type="ARBA" id="ARBA00004418"/>
    </source>
</evidence>
<dbReference type="EMBL" id="FPKU01000002">
    <property type="protein sequence ID" value="SFZ85581.1"/>
    <property type="molecule type" value="Genomic_DNA"/>
</dbReference>
<proteinExistence type="inferred from homology"/>
<dbReference type="PANTHER" id="PTHR30290">
    <property type="entry name" value="PERIPLASMIC BINDING COMPONENT OF ABC TRANSPORTER"/>
    <property type="match status" value="1"/>
</dbReference>
<keyword evidence="8" id="KW-1185">Reference proteome</keyword>
<dbReference type="Pfam" id="PF00496">
    <property type="entry name" value="SBP_bac_5"/>
    <property type="match status" value="1"/>
</dbReference>
<evidence type="ECO:0000313" key="8">
    <source>
        <dbReference type="Proteomes" id="UP000183447"/>
    </source>
</evidence>
<protein>
    <submittedName>
        <fullName evidence="7">Peptide/nickel transport system substrate-binding protein</fullName>
    </submittedName>
</protein>
<organism evidence="7 8">
    <name type="scientific">Devosia enhydra</name>
    <dbReference type="NCBI Taxonomy" id="665118"/>
    <lineage>
        <taxon>Bacteria</taxon>
        <taxon>Pseudomonadati</taxon>
        <taxon>Pseudomonadota</taxon>
        <taxon>Alphaproteobacteria</taxon>
        <taxon>Hyphomicrobiales</taxon>
        <taxon>Devosiaceae</taxon>
        <taxon>Devosia</taxon>
    </lineage>
</organism>
<reference evidence="7 8" key="1">
    <citation type="submission" date="2016-11" db="EMBL/GenBank/DDBJ databases">
        <authorList>
            <person name="Jaros S."/>
            <person name="Januszkiewicz K."/>
            <person name="Wedrychowicz H."/>
        </authorList>
    </citation>
    <scope>NUCLEOTIDE SEQUENCE [LARGE SCALE GENOMIC DNA]</scope>
    <source>
        <strain evidence="7 8">ATCC 23634</strain>
    </source>
</reference>
<feature type="domain" description="Solute-binding protein family 5" evidence="6">
    <location>
        <begin position="75"/>
        <end position="482"/>
    </location>
</feature>
<dbReference type="GO" id="GO:0043190">
    <property type="term" value="C:ATP-binding cassette (ABC) transporter complex"/>
    <property type="evidence" value="ECO:0007669"/>
    <property type="project" value="InterPro"/>
</dbReference>
<dbReference type="Gene3D" id="3.10.105.10">
    <property type="entry name" value="Dipeptide-binding Protein, Domain 3"/>
    <property type="match status" value="1"/>
</dbReference>
<dbReference type="Proteomes" id="UP000183447">
    <property type="component" value="Unassembled WGS sequence"/>
</dbReference>
<dbReference type="AlphaFoldDB" id="A0A1K2HZL0"/>
<dbReference type="InterPro" id="IPR000914">
    <property type="entry name" value="SBP_5_dom"/>
</dbReference>
<dbReference type="PIRSF" id="PIRSF002741">
    <property type="entry name" value="MppA"/>
    <property type="match status" value="1"/>
</dbReference>
<dbReference type="SUPFAM" id="SSF53850">
    <property type="entry name" value="Periplasmic binding protein-like II"/>
    <property type="match status" value="1"/>
</dbReference>
<dbReference type="Gene3D" id="3.40.190.10">
    <property type="entry name" value="Periplasmic binding protein-like II"/>
    <property type="match status" value="1"/>
</dbReference>
<evidence type="ECO:0000259" key="6">
    <source>
        <dbReference type="Pfam" id="PF00496"/>
    </source>
</evidence>
<evidence type="ECO:0000256" key="2">
    <source>
        <dbReference type="ARBA" id="ARBA00005695"/>
    </source>
</evidence>
<evidence type="ECO:0000256" key="4">
    <source>
        <dbReference type="ARBA" id="ARBA00022729"/>
    </source>
</evidence>
<dbReference type="InterPro" id="IPR030678">
    <property type="entry name" value="Peptide/Ni-bd"/>
</dbReference>
<keyword evidence="4 5" id="KW-0732">Signal</keyword>
<feature type="signal peptide" evidence="5">
    <location>
        <begin position="1"/>
        <end position="23"/>
    </location>
</feature>
<dbReference type="GO" id="GO:0030288">
    <property type="term" value="C:outer membrane-bounded periplasmic space"/>
    <property type="evidence" value="ECO:0007669"/>
    <property type="project" value="UniProtKB-ARBA"/>
</dbReference>
<sequence length="545" mass="59326">MVVKKMALGLLAGTFALSLPVMAQEAATPVEGGIVRFAFAEESRGMDPVTAHRRFSEAAIHVHDSLVVQDTSNAPHGALAESWEANADASQYTVKLKTGVIFHDGTPFNAASVKAHFDRLFDPANCCSNGTQYMAGYTGTDIVDDQTVVIKFDKPMGTFAHYIGMLDVTAIPSNAAWDAIGKDMNLRPVGAGPFKFVEWVPQSHVRFERNADYNWGSDLFDHPGAPYIDALEVKFIADQATRTACLEAGDCDIIKDPGFAAQVRLGSNPDYEMVKIPQTGMPYSFVFNTAKWPTDQVAVRKAINLAIDREKINMAAYLGQREPLYSTLAPATPEFWPEAPSLIYFAPDEAKALLAEAGFADTNGDGIVEEGGNPVAIDLFIFGNREGNPSVIVAESIQSDLAAVGIRVNINVRPWDDQSVVAMNEGHHMINFDMPLPTASVLGVMFNSRETPREGRYGMGFTYFQKASPDNSTELDALLDAGDNAATFEERKEKFIAAQKIIGENYLGVPISAGFTTYIMTNRLEGVKYNNAGHAMFNDAFLSAQ</sequence>
<keyword evidence="3" id="KW-0813">Transport</keyword>
<feature type="chain" id="PRO_5012272951" evidence="5">
    <location>
        <begin position="24"/>
        <end position="545"/>
    </location>
</feature>
<name>A0A1K2HZL0_9HYPH</name>
<evidence type="ECO:0000256" key="5">
    <source>
        <dbReference type="SAM" id="SignalP"/>
    </source>
</evidence>
<dbReference type="RefSeq" id="WP_072343985.1">
    <property type="nucleotide sequence ID" value="NZ_FPKU01000002.1"/>
</dbReference>
<dbReference type="GO" id="GO:1904680">
    <property type="term" value="F:peptide transmembrane transporter activity"/>
    <property type="evidence" value="ECO:0007669"/>
    <property type="project" value="TreeGrafter"/>
</dbReference>
<evidence type="ECO:0000313" key="7">
    <source>
        <dbReference type="EMBL" id="SFZ85581.1"/>
    </source>
</evidence>
<dbReference type="GO" id="GO:0015833">
    <property type="term" value="P:peptide transport"/>
    <property type="evidence" value="ECO:0007669"/>
    <property type="project" value="TreeGrafter"/>
</dbReference>
<evidence type="ECO:0000256" key="3">
    <source>
        <dbReference type="ARBA" id="ARBA00022448"/>
    </source>
</evidence>
<accession>A0A1K2HZL0</accession>
<comment type="similarity">
    <text evidence="2">Belongs to the bacterial solute-binding protein 5 family.</text>
</comment>
<dbReference type="InterPro" id="IPR039424">
    <property type="entry name" value="SBP_5"/>
</dbReference>